<sequence>MNVKNAGIITVAEKSDVKSAETIGMALKLYLEGLGFRSIGRLLQISYGTVYAWVKAWESKVYLPKKEERIAFMELDEMRTYVCSKKTTVGSG</sequence>
<comment type="caution">
    <text evidence="1">The sequence shown here is derived from an EMBL/GenBank/DDBJ whole genome shotgun (WGS) entry which is preliminary data.</text>
</comment>
<dbReference type="Pfam" id="PF13384">
    <property type="entry name" value="HTH_23"/>
    <property type="match status" value="1"/>
</dbReference>
<dbReference type="PANTHER" id="PTHR33293:SF2">
    <property type="entry name" value="TRANSPOSASE"/>
    <property type="match status" value="1"/>
</dbReference>
<organism evidence="1">
    <name type="scientific">termite gut metagenome</name>
    <dbReference type="NCBI Taxonomy" id="433724"/>
    <lineage>
        <taxon>unclassified sequences</taxon>
        <taxon>metagenomes</taxon>
        <taxon>organismal metagenomes</taxon>
    </lineage>
</organism>
<accession>A0A5J4PUA2</accession>
<reference evidence="1" key="1">
    <citation type="submission" date="2019-03" db="EMBL/GenBank/DDBJ databases">
        <title>Single cell metagenomics reveals metabolic interactions within the superorganism composed of flagellate Streblomastix strix and complex community of Bacteroidetes bacteria on its surface.</title>
        <authorList>
            <person name="Treitli S.C."/>
            <person name="Kolisko M."/>
            <person name="Husnik F."/>
            <person name="Keeling P."/>
            <person name="Hampl V."/>
        </authorList>
    </citation>
    <scope>NUCLEOTIDE SEQUENCE</scope>
    <source>
        <strain evidence="1">STM</strain>
    </source>
</reference>
<dbReference type="EMBL" id="SNRY01006158">
    <property type="protein sequence ID" value="KAA6313216.1"/>
    <property type="molecule type" value="Genomic_DNA"/>
</dbReference>
<dbReference type="PANTHER" id="PTHR33293">
    <property type="entry name" value="INSERTION ELEMENT IS1 1 PROTEIN INSB-RELATED"/>
    <property type="match status" value="1"/>
</dbReference>
<evidence type="ECO:0000313" key="1">
    <source>
        <dbReference type="EMBL" id="KAA6313216.1"/>
    </source>
</evidence>
<name>A0A5J4PUA2_9ZZZZ</name>
<dbReference type="InterPro" id="IPR051354">
    <property type="entry name" value="Transposase_27_IS1"/>
</dbReference>
<protein>
    <submittedName>
        <fullName evidence="1">Uncharacterized protein</fullName>
    </submittedName>
</protein>
<gene>
    <name evidence="1" type="ORF">EZS27_035974</name>
</gene>
<dbReference type="AlphaFoldDB" id="A0A5J4PUA2"/>
<dbReference type="SUPFAM" id="SSF46689">
    <property type="entry name" value="Homeodomain-like"/>
    <property type="match status" value="1"/>
</dbReference>
<dbReference type="InterPro" id="IPR009057">
    <property type="entry name" value="Homeodomain-like_sf"/>
</dbReference>
<proteinExistence type="predicted"/>